<proteinExistence type="inferred from homology"/>
<dbReference type="Gene3D" id="1.20.1200.10">
    <property type="entry name" value="Cobalamin adenosyltransferase-like"/>
    <property type="match status" value="1"/>
</dbReference>
<comment type="subunit">
    <text evidence="2">Homotrimer.</text>
</comment>
<dbReference type="EMBL" id="FKIF01000002">
    <property type="protein sequence ID" value="SAI67185.1"/>
    <property type="molecule type" value="Genomic_DNA"/>
</dbReference>
<dbReference type="AlphaFoldDB" id="A0A157S9T9"/>
<dbReference type="SUPFAM" id="SSF89028">
    <property type="entry name" value="Cobalamin adenosyltransferase-like"/>
    <property type="match status" value="1"/>
</dbReference>
<evidence type="ECO:0000256" key="5">
    <source>
        <dbReference type="ARBA" id="ARBA00022840"/>
    </source>
</evidence>
<dbReference type="STRING" id="288768.SAMEA3906486_01370"/>
<evidence type="ECO:0000313" key="9">
    <source>
        <dbReference type="EMBL" id="SAI67185.1"/>
    </source>
</evidence>
<evidence type="ECO:0000256" key="3">
    <source>
        <dbReference type="ARBA" id="ARBA00022679"/>
    </source>
</evidence>
<dbReference type="OrthoDB" id="9778896at2"/>
<organism evidence="9 10">
    <name type="scientific">Bordetella ansorpii</name>
    <dbReference type="NCBI Taxonomy" id="288768"/>
    <lineage>
        <taxon>Bacteria</taxon>
        <taxon>Pseudomonadati</taxon>
        <taxon>Pseudomonadota</taxon>
        <taxon>Betaproteobacteria</taxon>
        <taxon>Burkholderiales</taxon>
        <taxon>Alcaligenaceae</taxon>
        <taxon>Bordetella</taxon>
    </lineage>
</organism>
<dbReference type="GO" id="GO:0009236">
    <property type="term" value="P:cobalamin biosynthetic process"/>
    <property type="evidence" value="ECO:0007669"/>
    <property type="project" value="UniProtKB-UniRule"/>
</dbReference>
<name>A0A157S9T9_9BORD</name>
<evidence type="ECO:0000313" key="10">
    <source>
        <dbReference type="Proteomes" id="UP000076848"/>
    </source>
</evidence>
<dbReference type="GO" id="GO:0005524">
    <property type="term" value="F:ATP binding"/>
    <property type="evidence" value="ECO:0007669"/>
    <property type="project" value="UniProtKB-UniRule"/>
</dbReference>
<keyword evidence="6" id="KW-0169">Cobalamin biosynthesis</keyword>
<sequence>MANRLSVIATRTGDDGTTGLGDGTRTGKDAPRIAALGDVDELNSTLGVLCAETLPDDVAADLRAIQNDLFDLGAELSIPGHVALAEAQVAHLDARLAHYNAALPPLREFILPGGSRAAALAHISRTVARRAERSVVTLSHTEAVQAASRQYLNRLSDLMFVLARHLNRVAGHPDVLWTSPNARQAD</sequence>
<gene>
    <name evidence="9" type="primary">meaD</name>
    <name evidence="9" type="ORF">SAMEA3906486_01370</name>
</gene>
<evidence type="ECO:0000256" key="2">
    <source>
        <dbReference type="ARBA" id="ARBA00011233"/>
    </source>
</evidence>
<keyword evidence="3 6" id="KW-0808">Transferase</keyword>
<comment type="catalytic activity">
    <reaction evidence="6">
        <text>2 cob(II)alamin + AH2 + 2 ATP = 2 adenosylcob(III)alamin + 2 triphosphate + A + 2 H(+)</text>
        <dbReference type="Rhea" id="RHEA:53304"/>
        <dbReference type="ChEBI" id="CHEBI:13193"/>
        <dbReference type="ChEBI" id="CHEBI:15378"/>
        <dbReference type="ChEBI" id="CHEBI:16304"/>
        <dbReference type="ChEBI" id="CHEBI:17499"/>
        <dbReference type="ChEBI" id="CHEBI:18036"/>
        <dbReference type="ChEBI" id="CHEBI:18408"/>
        <dbReference type="ChEBI" id="CHEBI:30616"/>
    </reaction>
</comment>
<dbReference type="RefSeq" id="WP_066124979.1">
    <property type="nucleotide sequence ID" value="NZ_FKIF01000002.1"/>
</dbReference>
<evidence type="ECO:0000256" key="7">
    <source>
        <dbReference type="SAM" id="MobiDB-lite"/>
    </source>
</evidence>
<accession>A0A157S9T9</accession>
<dbReference type="InterPro" id="IPR029499">
    <property type="entry name" value="PduO-typ"/>
</dbReference>
<feature type="region of interest" description="Disordered" evidence="7">
    <location>
        <begin position="1"/>
        <end position="26"/>
    </location>
</feature>
<evidence type="ECO:0000259" key="8">
    <source>
        <dbReference type="Pfam" id="PF01923"/>
    </source>
</evidence>
<dbReference type="NCBIfam" id="TIGR00636">
    <property type="entry name" value="PduO_Nterm"/>
    <property type="match status" value="1"/>
</dbReference>
<reference evidence="9 10" key="1">
    <citation type="submission" date="2016-04" db="EMBL/GenBank/DDBJ databases">
        <authorList>
            <consortium name="Pathogen Informatics"/>
        </authorList>
    </citation>
    <scope>NUCLEOTIDE SEQUENCE [LARGE SCALE GENOMIC DNA]</scope>
    <source>
        <strain evidence="9 10">H050680373</strain>
    </source>
</reference>
<protein>
    <recommendedName>
        <fullName evidence="6">Cobalamin adenosyltransferase</fullName>
        <ecNumber evidence="6">2.5.1.-</ecNumber>
    </recommendedName>
</protein>
<dbReference type="InterPro" id="IPR016030">
    <property type="entry name" value="CblAdoTrfase-like"/>
</dbReference>
<dbReference type="EC" id="2.5.1.-" evidence="6"/>
<comment type="similarity">
    <text evidence="1 6">Belongs to the Cob(I)alamin adenosyltransferase family.</text>
</comment>
<dbReference type="GO" id="GO:0008817">
    <property type="term" value="F:corrinoid adenosyltransferase activity"/>
    <property type="evidence" value="ECO:0007669"/>
    <property type="project" value="TreeGrafter"/>
</dbReference>
<dbReference type="Proteomes" id="UP000076848">
    <property type="component" value="Unassembled WGS sequence"/>
</dbReference>
<dbReference type="PANTHER" id="PTHR12213">
    <property type="entry name" value="CORRINOID ADENOSYLTRANSFERASE"/>
    <property type="match status" value="1"/>
</dbReference>
<feature type="domain" description="Cobalamin adenosyltransferase-like" evidence="8">
    <location>
        <begin position="8"/>
        <end position="165"/>
    </location>
</feature>
<dbReference type="InterPro" id="IPR036451">
    <property type="entry name" value="CblAdoTrfase-like_sf"/>
</dbReference>
<evidence type="ECO:0000256" key="6">
    <source>
        <dbReference type="RuleBase" id="RU366026"/>
    </source>
</evidence>
<dbReference type="Pfam" id="PF01923">
    <property type="entry name" value="Cob_adeno_trans"/>
    <property type="match status" value="1"/>
</dbReference>
<dbReference type="FunFam" id="1.20.1200.10:FF:000001">
    <property type="entry name" value="Cob(I)yrinic acid a,c-diamide adenosyltransferase"/>
    <property type="match status" value="1"/>
</dbReference>
<evidence type="ECO:0000256" key="4">
    <source>
        <dbReference type="ARBA" id="ARBA00022741"/>
    </source>
</evidence>
<keyword evidence="10" id="KW-1185">Reference proteome</keyword>
<evidence type="ECO:0000256" key="1">
    <source>
        <dbReference type="ARBA" id="ARBA00007487"/>
    </source>
</evidence>
<keyword evidence="4 6" id="KW-0547">Nucleotide-binding</keyword>
<dbReference type="PANTHER" id="PTHR12213:SF0">
    <property type="entry name" value="CORRINOID ADENOSYLTRANSFERASE MMAB"/>
    <property type="match status" value="1"/>
</dbReference>
<keyword evidence="5 6" id="KW-0067">ATP-binding</keyword>